<protein>
    <submittedName>
        <fullName evidence="1">Uncharacterized protein</fullName>
    </submittedName>
</protein>
<name>A0RU77_CENSY</name>
<proteinExistence type="predicted"/>
<accession>A0RU77</accession>
<dbReference type="STRING" id="414004.CENSYa_0252"/>
<evidence type="ECO:0000313" key="2">
    <source>
        <dbReference type="Proteomes" id="UP000000758"/>
    </source>
</evidence>
<dbReference type="EMBL" id="DP000238">
    <property type="protein sequence ID" value="ABK76894.1"/>
    <property type="molecule type" value="Genomic_DNA"/>
</dbReference>
<gene>
    <name evidence="1" type="ordered locus">CENSYa_0252</name>
</gene>
<evidence type="ECO:0000313" key="1">
    <source>
        <dbReference type="EMBL" id="ABK76894.1"/>
    </source>
</evidence>
<dbReference type="HOGENOM" id="CLU_152985_0_0_2"/>
<dbReference type="EnsemblBacteria" id="ABK76894">
    <property type="protein sequence ID" value="ABK76894"/>
    <property type="gene ID" value="CENSYa_0252"/>
</dbReference>
<sequence>MVVVIHVVAGRGGNLNDGRRQPLPVKIIDLYDPARVAREPDDMIDVLSGSFEEGGHTVHKVQLRLYTEGDGGELGPYSLITSYVEADAGSVEMIYDEGYRGADALGRAAKFLAESMGVSGVVLRSMMALEGGASPADHS</sequence>
<dbReference type="KEGG" id="csy:CENSYa_0252"/>
<dbReference type="AlphaFoldDB" id="A0RU77"/>
<organism evidence="1 2">
    <name type="scientific">Cenarchaeum symbiosum (strain A)</name>
    <dbReference type="NCBI Taxonomy" id="414004"/>
    <lineage>
        <taxon>Archaea</taxon>
        <taxon>Nitrososphaerota</taxon>
        <taxon>Candidatus Cenarchaeales</taxon>
        <taxon>Candidatus Cenarchaeaceae</taxon>
        <taxon>Candidatus Cenarchaeum</taxon>
    </lineage>
</organism>
<dbReference type="Proteomes" id="UP000000758">
    <property type="component" value="Chromosome"/>
</dbReference>
<keyword evidence="2" id="KW-1185">Reference proteome</keyword>
<reference evidence="1 2" key="1">
    <citation type="journal article" date="2006" name="Proc. Natl. Acad. Sci. U.S.A.">
        <title>Genomic analysis of the uncultivated marine crenarchaeote Cenarchaeum symbiosum.</title>
        <authorList>
            <person name="Hallam S.J."/>
            <person name="Konstantinidis K.T."/>
            <person name="Putnam N."/>
            <person name="Schleper C."/>
            <person name="Watanabe Y."/>
            <person name="Sugahara J."/>
            <person name="Preston C."/>
            <person name="de la Torre J."/>
            <person name="Richardson P.M."/>
            <person name="DeLong E.F."/>
        </authorList>
    </citation>
    <scope>NUCLEOTIDE SEQUENCE [LARGE SCALE GENOMIC DNA]</scope>
    <source>
        <strain evidence="2">A</strain>
    </source>
</reference>